<dbReference type="AlphaFoldDB" id="K2NYD0"/>
<comment type="caution">
    <text evidence="1">The sequence shown here is derived from an EMBL/GenBank/DDBJ whole genome shotgun (WGS) entry which is preliminary data.</text>
</comment>
<evidence type="ECO:0000313" key="1">
    <source>
        <dbReference type="EMBL" id="EKF40061.1"/>
    </source>
</evidence>
<name>K2NYD0_9HYPH</name>
<dbReference type="Proteomes" id="UP000007374">
    <property type="component" value="Unassembled WGS sequence"/>
</dbReference>
<protein>
    <submittedName>
        <fullName evidence="1">Uncharacterized protein</fullName>
    </submittedName>
</protein>
<evidence type="ECO:0000313" key="2">
    <source>
        <dbReference type="Proteomes" id="UP000007374"/>
    </source>
</evidence>
<dbReference type="OrthoDB" id="2962756at2"/>
<dbReference type="eggNOG" id="ENOG5030BD1">
    <property type="taxonomic scope" value="Bacteria"/>
</dbReference>
<organism evidence="1 2">
    <name type="scientific">Nitratireductor indicus C115</name>
    <dbReference type="NCBI Taxonomy" id="1231190"/>
    <lineage>
        <taxon>Bacteria</taxon>
        <taxon>Pseudomonadati</taxon>
        <taxon>Pseudomonadota</taxon>
        <taxon>Alphaproteobacteria</taxon>
        <taxon>Hyphomicrobiales</taxon>
        <taxon>Phyllobacteriaceae</taxon>
        <taxon>Nitratireductor</taxon>
    </lineage>
</organism>
<dbReference type="EMBL" id="AMSI01000026">
    <property type="protein sequence ID" value="EKF40061.1"/>
    <property type="molecule type" value="Genomic_DNA"/>
</dbReference>
<dbReference type="RefSeq" id="WP_009452784.1">
    <property type="nucleotide sequence ID" value="NZ_AMSI01000026.1"/>
</dbReference>
<gene>
    <name evidence="1" type="ORF">NA8A_22743</name>
</gene>
<accession>K2NYD0</accession>
<sequence>MIEKYPRDWDGNEWEQFSLRLVRERHGAENVQPIPARVNGDLGIECITTDGCVYQSYSPEETGDTSKAASAMRAKANRDLNKLVTNKGKILELLGGLKVRRWILLCPFLDDKDVVKTVAKKSQQVMDAGLPFLAPDFRGLVHCQEDFSKEIDRIRLQACGATLILKTPDDDEVSVAGNTISEALAQKIVRAFPQLNPEQVAKRKFGFIRTHIRAENALDQLKRDAPELWERATTAIALEEDRLETSGTVSGPAADLLTIEQDRLYQTLSAALPTLETNAVRAIAMGQIGTWLIECPLDFTPPTSG</sequence>
<reference evidence="1 2" key="1">
    <citation type="journal article" date="2012" name="J. Bacteriol.">
        <title>Genome Sequence of Nitratireductor indicus Type Strain C115.</title>
        <authorList>
            <person name="Lai Q."/>
            <person name="Li G."/>
            <person name="Yu Z."/>
            <person name="Shao Z."/>
        </authorList>
    </citation>
    <scope>NUCLEOTIDE SEQUENCE [LARGE SCALE GENOMIC DNA]</scope>
    <source>
        <strain evidence="1 2">C115</strain>
    </source>
</reference>
<keyword evidence="2" id="KW-1185">Reference proteome</keyword>
<dbReference type="STRING" id="721133.SAMN05216176_10866"/>
<proteinExistence type="predicted"/>